<evidence type="ECO:0000313" key="2">
    <source>
        <dbReference type="EMBL" id="EUC50379.1"/>
    </source>
</evidence>
<name>W6ZS91_COCMI</name>
<gene>
    <name evidence="2" type="ORF">COCMIDRAFT_21998</name>
</gene>
<sequence length="229" mass="25315">MPHYNTPVYYPISSPSHGLPSDEYKHLKRQQEKSHLQRHLSKKHILPPPPSSSSFPSPSPSPSYPPSSYSSNSSFPPTPSSSSSFPSSSYSSSYHPTSPYPQTPYQQRNLPHAQRVHISAVKNATRKALASVFDAYDAYDGVCEAWPRSRYDGNNSNSNVYGCVRSRGDVDEYYERSKGRGEKRGSGESMRVGYHNMGYGGYGYGYGKGEDFGGPRLGSKFSFDSLDGV</sequence>
<dbReference type="HOGENOM" id="CLU_091395_0_0_1"/>
<feature type="region of interest" description="Disordered" evidence="1">
    <location>
        <begin position="1"/>
        <end position="106"/>
    </location>
</feature>
<feature type="compositionally biased region" description="Low complexity" evidence="1">
    <location>
        <begin position="66"/>
        <end position="97"/>
    </location>
</feature>
<evidence type="ECO:0000256" key="1">
    <source>
        <dbReference type="SAM" id="MobiDB-lite"/>
    </source>
</evidence>
<accession>W6ZS91</accession>
<feature type="compositionally biased region" description="Basic residues" evidence="1">
    <location>
        <begin position="36"/>
        <end position="45"/>
    </location>
</feature>
<dbReference type="OrthoDB" id="3800116at2759"/>
<feature type="compositionally biased region" description="Pro residues" evidence="1">
    <location>
        <begin position="46"/>
        <end position="65"/>
    </location>
</feature>
<dbReference type="EMBL" id="KI963923">
    <property type="protein sequence ID" value="EUC50379.1"/>
    <property type="molecule type" value="Genomic_DNA"/>
</dbReference>
<dbReference type="Proteomes" id="UP000054032">
    <property type="component" value="Unassembled WGS sequence"/>
</dbReference>
<keyword evidence="3" id="KW-1185">Reference proteome</keyword>
<evidence type="ECO:0000313" key="3">
    <source>
        <dbReference type="Proteomes" id="UP000054032"/>
    </source>
</evidence>
<organism evidence="2 3">
    <name type="scientific">Bipolaris oryzae ATCC 44560</name>
    <dbReference type="NCBI Taxonomy" id="930090"/>
    <lineage>
        <taxon>Eukaryota</taxon>
        <taxon>Fungi</taxon>
        <taxon>Dikarya</taxon>
        <taxon>Ascomycota</taxon>
        <taxon>Pezizomycotina</taxon>
        <taxon>Dothideomycetes</taxon>
        <taxon>Pleosporomycetidae</taxon>
        <taxon>Pleosporales</taxon>
        <taxon>Pleosporineae</taxon>
        <taxon>Pleosporaceae</taxon>
        <taxon>Bipolaris</taxon>
    </lineage>
</organism>
<feature type="compositionally biased region" description="Basic and acidic residues" evidence="1">
    <location>
        <begin position="20"/>
        <end position="35"/>
    </location>
</feature>
<proteinExistence type="predicted"/>
<dbReference type="AlphaFoldDB" id="W6ZS91"/>
<dbReference type="GeneID" id="19120160"/>
<dbReference type="KEGG" id="bor:COCMIDRAFT_21998"/>
<reference evidence="2 3" key="1">
    <citation type="journal article" date="2013" name="PLoS Genet.">
        <title>Comparative genome structure, secondary metabolite, and effector coding capacity across Cochliobolus pathogens.</title>
        <authorList>
            <person name="Condon B.J."/>
            <person name="Leng Y."/>
            <person name="Wu D."/>
            <person name="Bushley K.E."/>
            <person name="Ohm R.A."/>
            <person name="Otillar R."/>
            <person name="Martin J."/>
            <person name="Schackwitz W."/>
            <person name="Grimwood J."/>
            <person name="MohdZainudin N."/>
            <person name="Xue C."/>
            <person name="Wang R."/>
            <person name="Manning V.A."/>
            <person name="Dhillon B."/>
            <person name="Tu Z.J."/>
            <person name="Steffenson B.J."/>
            <person name="Salamov A."/>
            <person name="Sun H."/>
            <person name="Lowry S."/>
            <person name="LaButti K."/>
            <person name="Han J."/>
            <person name="Copeland A."/>
            <person name="Lindquist E."/>
            <person name="Barry K."/>
            <person name="Schmutz J."/>
            <person name="Baker S.E."/>
            <person name="Ciuffetti L.M."/>
            <person name="Grigoriev I.V."/>
            <person name="Zhong S."/>
            <person name="Turgeon B.G."/>
        </authorList>
    </citation>
    <scope>NUCLEOTIDE SEQUENCE [LARGE SCALE GENOMIC DNA]</scope>
    <source>
        <strain evidence="2 3">ATCC 44560</strain>
    </source>
</reference>
<dbReference type="RefSeq" id="XP_007682983.1">
    <property type="nucleotide sequence ID" value="XM_007684793.1"/>
</dbReference>
<protein>
    <submittedName>
        <fullName evidence="2">Uncharacterized protein</fullName>
    </submittedName>
</protein>